<accession>A0A7R8Z516</accession>
<name>A0A7R8Z516_HERIL</name>
<protein>
    <submittedName>
        <fullName evidence="1">Uncharacterized protein</fullName>
    </submittedName>
</protein>
<dbReference type="EMBL" id="LR899014">
    <property type="protein sequence ID" value="CAD7093617.1"/>
    <property type="molecule type" value="Genomic_DNA"/>
</dbReference>
<organism evidence="1 2">
    <name type="scientific">Hermetia illucens</name>
    <name type="common">Black soldier fly</name>
    <dbReference type="NCBI Taxonomy" id="343691"/>
    <lineage>
        <taxon>Eukaryota</taxon>
        <taxon>Metazoa</taxon>
        <taxon>Ecdysozoa</taxon>
        <taxon>Arthropoda</taxon>
        <taxon>Hexapoda</taxon>
        <taxon>Insecta</taxon>
        <taxon>Pterygota</taxon>
        <taxon>Neoptera</taxon>
        <taxon>Endopterygota</taxon>
        <taxon>Diptera</taxon>
        <taxon>Brachycera</taxon>
        <taxon>Stratiomyomorpha</taxon>
        <taxon>Stratiomyidae</taxon>
        <taxon>Hermetiinae</taxon>
        <taxon>Hermetia</taxon>
    </lineage>
</organism>
<evidence type="ECO:0000313" key="2">
    <source>
        <dbReference type="Proteomes" id="UP000594454"/>
    </source>
</evidence>
<dbReference type="AlphaFoldDB" id="A0A7R8Z516"/>
<gene>
    <name evidence="1" type="ORF">HERILL_LOCUS15891</name>
</gene>
<sequence length="192" mass="22576">MANFCKVLSNQQSKKSPETQFSFQELWNLTEKWFDELRILEDIFQRQTFKVIEHGLKLNSIQDSVMSAARMIANAKDKLREIDKEIATSSFNLDILELFTNSLENRAPELNPNSVDCQRFTIYQTLVTLVYLVDNNQEAMDDFFEEYNVYKESYRKNIENGITGLEHMQRTIEESFNLQLQSKAKKSQNDFC</sequence>
<dbReference type="Proteomes" id="UP000594454">
    <property type="component" value="Chromosome 6"/>
</dbReference>
<keyword evidence="2" id="KW-1185">Reference proteome</keyword>
<dbReference type="InParanoid" id="A0A7R8Z516"/>
<proteinExistence type="predicted"/>
<evidence type="ECO:0000313" key="1">
    <source>
        <dbReference type="EMBL" id="CAD7093617.1"/>
    </source>
</evidence>
<reference evidence="1 2" key="1">
    <citation type="submission" date="2020-11" db="EMBL/GenBank/DDBJ databases">
        <authorList>
            <person name="Wallbank WR R."/>
            <person name="Pardo Diaz C."/>
            <person name="Kozak K."/>
            <person name="Martin S."/>
            <person name="Jiggins C."/>
            <person name="Moest M."/>
            <person name="Warren A I."/>
            <person name="Generalovic N T."/>
            <person name="Byers J.R.P. K."/>
            <person name="Montejo-Kovacevich G."/>
            <person name="Yen C E."/>
        </authorList>
    </citation>
    <scope>NUCLEOTIDE SEQUENCE [LARGE SCALE GENOMIC DNA]</scope>
</reference>